<protein>
    <submittedName>
        <fullName evidence="2">Uncharacterized protein</fullName>
    </submittedName>
</protein>
<evidence type="ECO:0000313" key="3">
    <source>
        <dbReference type="Proteomes" id="UP001283361"/>
    </source>
</evidence>
<gene>
    <name evidence="2" type="ORF">RRG08_009316</name>
</gene>
<feature type="compositionally biased region" description="Basic and acidic residues" evidence="1">
    <location>
        <begin position="56"/>
        <end position="74"/>
    </location>
</feature>
<name>A0AAE1CLC4_9GAST</name>
<sequence>MVDKIASMIDSHVAYGWDDHKLDARSSHSWRFGHWQHVEATRFMDEMKPLLLPYHSGEKKEEGGREDHLCRASRSENAVHGGSEASKVTAVPGKSVAPIKYNGAQSVDHKE</sequence>
<dbReference type="Proteomes" id="UP001283361">
    <property type="component" value="Unassembled WGS sequence"/>
</dbReference>
<feature type="region of interest" description="Disordered" evidence="1">
    <location>
        <begin position="54"/>
        <end position="111"/>
    </location>
</feature>
<evidence type="ECO:0000313" key="2">
    <source>
        <dbReference type="EMBL" id="KAK3706681.1"/>
    </source>
</evidence>
<dbReference type="EMBL" id="JAWDGP010007743">
    <property type="protein sequence ID" value="KAK3706681.1"/>
    <property type="molecule type" value="Genomic_DNA"/>
</dbReference>
<proteinExistence type="predicted"/>
<evidence type="ECO:0000256" key="1">
    <source>
        <dbReference type="SAM" id="MobiDB-lite"/>
    </source>
</evidence>
<organism evidence="2 3">
    <name type="scientific">Elysia crispata</name>
    <name type="common">lettuce slug</name>
    <dbReference type="NCBI Taxonomy" id="231223"/>
    <lineage>
        <taxon>Eukaryota</taxon>
        <taxon>Metazoa</taxon>
        <taxon>Spiralia</taxon>
        <taxon>Lophotrochozoa</taxon>
        <taxon>Mollusca</taxon>
        <taxon>Gastropoda</taxon>
        <taxon>Heterobranchia</taxon>
        <taxon>Euthyneura</taxon>
        <taxon>Panpulmonata</taxon>
        <taxon>Sacoglossa</taxon>
        <taxon>Placobranchoidea</taxon>
        <taxon>Plakobranchidae</taxon>
        <taxon>Elysia</taxon>
    </lineage>
</organism>
<keyword evidence="3" id="KW-1185">Reference proteome</keyword>
<accession>A0AAE1CLC4</accession>
<dbReference type="AlphaFoldDB" id="A0AAE1CLC4"/>
<comment type="caution">
    <text evidence="2">The sequence shown here is derived from an EMBL/GenBank/DDBJ whole genome shotgun (WGS) entry which is preliminary data.</text>
</comment>
<reference evidence="2" key="1">
    <citation type="journal article" date="2023" name="G3 (Bethesda)">
        <title>A reference genome for the long-term kleptoplast-retaining sea slug Elysia crispata morphotype clarki.</title>
        <authorList>
            <person name="Eastman K.E."/>
            <person name="Pendleton A.L."/>
            <person name="Shaikh M.A."/>
            <person name="Suttiyut T."/>
            <person name="Ogas R."/>
            <person name="Tomko P."/>
            <person name="Gavelis G."/>
            <person name="Widhalm J.R."/>
            <person name="Wisecaver J.H."/>
        </authorList>
    </citation>
    <scope>NUCLEOTIDE SEQUENCE</scope>
    <source>
        <strain evidence="2">ECLA1</strain>
    </source>
</reference>